<dbReference type="AlphaFoldDB" id="A0A1C7PEQ9"/>
<protein>
    <submittedName>
        <fullName evidence="3">Enoyl-(Acyl carrier protein) reductase</fullName>
    </submittedName>
</protein>
<dbReference type="KEGG" id="agl:PYTT_0095"/>
<dbReference type="STRING" id="1679444.PYTT_0095"/>
<evidence type="ECO:0000313" key="3">
    <source>
        <dbReference type="EMBL" id="SEH70367.1"/>
    </source>
</evidence>
<dbReference type="OrthoDB" id="9781121at2"/>
<dbReference type="RefSeq" id="WP_067772135.1">
    <property type="nucleotide sequence ID" value="NZ_LIGX01000002.1"/>
</dbReference>
<dbReference type="PATRIC" id="fig|1679444.3.peg.259"/>
<dbReference type="PRINTS" id="PR00081">
    <property type="entry name" value="GDHRDH"/>
</dbReference>
<gene>
    <name evidence="3" type="ORF">PYTT_0095</name>
</gene>
<dbReference type="Gene3D" id="3.40.50.720">
    <property type="entry name" value="NAD(P)-binding Rossmann-like Domain"/>
    <property type="match status" value="1"/>
</dbReference>
<accession>A0A1C7PEQ9</accession>
<reference evidence="4" key="1">
    <citation type="submission" date="2016-09" db="EMBL/GenBank/DDBJ databases">
        <authorList>
            <person name="Koehorst J."/>
        </authorList>
    </citation>
    <scope>NUCLEOTIDE SEQUENCE [LARGE SCALE GENOMIC DNA]</scope>
</reference>
<proteinExistence type="inferred from homology"/>
<dbReference type="PROSITE" id="PS00061">
    <property type="entry name" value="ADH_SHORT"/>
    <property type="match status" value="1"/>
</dbReference>
<dbReference type="EMBL" id="LT629973">
    <property type="protein sequence ID" value="SEH70367.1"/>
    <property type="molecule type" value="Genomic_DNA"/>
</dbReference>
<dbReference type="Proteomes" id="UP000176204">
    <property type="component" value="Chromosome I"/>
</dbReference>
<keyword evidence="4" id="KW-1185">Reference proteome</keyword>
<dbReference type="PRINTS" id="PR00080">
    <property type="entry name" value="SDRFAMILY"/>
</dbReference>
<evidence type="ECO:0000313" key="4">
    <source>
        <dbReference type="Proteomes" id="UP000176204"/>
    </source>
</evidence>
<evidence type="ECO:0000256" key="1">
    <source>
        <dbReference type="ARBA" id="ARBA00006484"/>
    </source>
</evidence>
<keyword evidence="2" id="KW-0560">Oxidoreductase</keyword>
<evidence type="ECO:0000256" key="2">
    <source>
        <dbReference type="ARBA" id="ARBA00023002"/>
    </source>
</evidence>
<name>A0A1C7PEQ9_9BACT</name>
<dbReference type="GO" id="GO:0048038">
    <property type="term" value="F:quinone binding"/>
    <property type="evidence" value="ECO:0007669"/>
    <property type="project" value="TreeGrafter"/>
</dbReference>
<dbReference type="GO" id="GO:0016616">
    <property type="term" value="F:oxidoreductase activity, acting on the CH-OH group of donors, NAD or NADP as acceptor"/>
    <property type="evidence" value="ECO:0007669"/>
    <property type="project" value="TreeGrafter"/>
</dbReference>
<dbReference type="InterPro" id="IPR036291">
    <property type="entry name" value="NAD(P)-bd_dom_sf"/>
</dbReference>
<dbReference type="FunFam" id="3.40.50.720:FF:000084">
    <property type="entry name" value="Short-chain dehydrogenase reductase"/>
    <property type="match status" value="1"/>
</dbReference>
<organism evidence="3 4">
    <name type="scientific">Akkermansia glycaniphila</name>
    <dbReference type="NCBI Taxonomy" id="1679444"/>
    <lineage>
        <taxon>Bacteria</taxon>
        <taxon>Pseudomonadati</taxon>
        <taxon>Verrucomicrobiota</taxon>
        <taxon>Verrucomicrobiia</taxon>
        <taxon>Verrucomicrobiales</taxon>
        <taxon>Akkermansiaceae</taxon>
        <taxon>Akkermansia</taxon>
    </lineage>
</organism>
<dbReference type="Pfam" id="PF13561">
    <property type="entry name" value="adh_short_C2"/>
    <property type="match status" value="1"/>
</dbReference>
<dbReference type="PANTHER" id="PTHR42760:SF133">
    <property type="entry name" value="3-OXOACYL-[ACYL-CARRIER-PROTEIN] REDUCTASE"/>
    <property type="match status" value="1"/>
</dbReference>
<dbReference type="InterPro" id="IPR002347">
    <property type="entry name" value="SDR_fam"/>
</dbReference>
<dbReference type="InterPro" id="IPR020904">
    <property type="entry name" value="Sc_DH/Rdtase_CS"/>
</dbReference>
<sequence length="261" mass="27096">MKSGYFSKVVVVTGGVHGIGRCLAEAFAAKGAHVAVIDRAGEEGARLASSLPGGGHLFVHGDVGKKEDLEAFAAQVLTRYGHVDVLVNNACFSKGGLLGGCSYDDFLEVLCVGVAAPYELARLFMDRFGEGGAIVNIASTRAEQSMPDTESYSAAKGGIVALTHAMAMSMASRGIRVNCISPGWIQTEAAGAALSEADERQHPAGRAGVPEDVAKLALFLCGPDAGFINAQNVTADGGMSRQMIYHGEHGWSYCLGETAGE</sequence>
<dbReference type="PANTHER" id="PTHR42760">
    <property type="entry name" value="SHORT-CHAIN DEHYDROGENASES/REDUCTASES FAMILY MEMBER"/>
    <property type="match status" value="1"/>
</dbReference>
<dbReference type="SUPFAM" id="SSF51735">
    <property type="entry name" value="NAD(P)-binding Rossmann-fold domains"/>
    <property type="match status" value="1"/>
</dbReference>
<dbReference type="GO" id="GO:0006633">
    <property type="term" value="P:fatty acid biosynthetic process"/>
    <property type="evidence" value="ECO:0007669"/>
    <property type="project" value="TreeGrafter"/>
</dbReference>
<comment type="similarity">
    <text evidence="1">Belongs to the short-chain dehydrogenases/reductases (SDR) family.</text>
</comment>